<keyword evidence="2" id="KW-1185">Reference proteome</keyword>
<dbReference type="Gene3D" id="3.20.10.10">
    <property type="entry name" value="D-amino Acid Aminotransferase, subunit A, domain 2"/>
    <property type="match status" value="1"/>
</dbReference>
<dbReference type="InterPro" id="IPR001544">
    <property type="entry name" value="Aminotrans_IV"/>
</dbReference>
<dbReference type="InterPro" id="IPR043132">
    <property type="entry name" value="BCAT-like_C"/>
</dbReference>
<evidence type="ECO:0000313" key="2">
    <source>
        <dbReference type="Proteomes" id="UP001590950"/>
    </source>
</evidence>
<gene>
    <name evidence="1" type="ORF">N7G274_002280</name>
</gene>
<name>A0ABR4AJE1_9LECA</name>
<dbReference type="InterPro" id="IPR036038">
    <property type="entry name" value="Aminotransferase-like"/>
</dbReference>
<proteinExistence type="predicted"/>
<evidence type="ECO:0008006" key="3">
    <source>
        <dbReference type="Google" id="ProtNLM"/>
    </source>
</evidence>
<evidence type="ECO:0000313" key="1">
    <source>
        <dbReference type="EMBL" id="KAL2045198.1"/>
    </source>
</evidence>
<dbReference type="EMBL" id="JBEFKJ010000007">
    <property type="protein sequence ID" value="KAL2045198.1"/>
    <property type="molecule type" value="Genomic_DNA"/>
</dbReference>
<sequence>MEATLSAEASPADSSTQNDFKIMTAIRSDALLASVPIQTSLSPGFKPSQFYMQDFHRDRMLAAAVAFNWPQKPMEMISNLERLLSAHLKCKYKDSCYASPLKVRVIIFRGGAMNVTSIPVPAVELVCLIPTSLAELLAQLPIFRIYISPTCTSPSPFTSHKTTKRVQYDVIRALLPSSSEQSDVEISPLLAEILLVNTSGEIMEGSITTPYFLREGGWITPAAESGGNLGTTRRYALEQGLCKESIVMKESVQLGERVVLSNGVKGFGWGFIEKLETQ</sequence>
<dbReference type="Proteomes" id="UP001590950">
    <property type="component" value="Unassembled WGS sequence"/>
</dbReference>
<reference evidence="1 2" key="1">
    <citation type="submission" date="2024-09" db="EMBL/GenBank/DDBJ databases">
        <title>Rethinking Asexuality: The Enigmatic Case of Functional Sexual Genes in Lepraria (Stereocaulaceae).</title>
        <authorList>
            <person name="Doellman M."/>
            <person name="Sun Y."/>
            <person name="Barcenas-Pena A."/>
            <person name="Lumbsch H.T."/>
            <person name="Grewe F."/>
        </authorList>
    </citation>
    <scope>NUCLEOTIDE SEQUENCE [LARGE SCALE GENOMIC DNA]</scope>
    <source>
        <strain evidence="1 2">Mercado 3170</strain>
    </source>
</reference>
<dbReference type="SUPFAM" id="SSF56752">
    <property type="entry name" value="D-aminoacid aminotransferase-like PLP-dependent enzymes"/>
    <property type="match status" value="1"/>
</dbReference>
<organism evidence="1 2">
    <name type="scientific">Stereocaulon virgatum</name>
    <dbReference type="NCBI Taxonomy" id="373712"/>
    <lineage>
        <taxon>Eukaryota</taxon>
        <taxon>Fungi</taxon>
        <taxon>Dikarya</taxon>
        <taxon>Ascomycota</taxon>
        <taxon>Pezizomycotina</taxon>
        <taxon>Lecanoromycetes</taxon>
        <taxon>OSLEUM clade</taxon>
        <taxon>Lecanoromycetidae</taxon>
        <taxon>Lecanorales</taxon>
        <taxon>Lecanorineae</taxon>
        <taxon>Stereocaulaceae</taxon>
        <taxon>Stereocaulon</taxon>
    </lineage>
</organism>
<protein>
    <recommendedName>
        <fullName evidence="3">Aminodeoxychorismate lyase</fullName>
    </recommendedName>
</protein>
<accession>A0ABR4AJE1</accession>
<comment type="caution">
    <text evidence="1">The sequence shown here is derived from an EMBL/GenBank/DDBJ whole genome shotgun (WGS) entry which is preliminary data.</text>
</comment>
<dbReference type="Pfam" id="PF01063">
    <property type="entry name" value="Aminotran_4"/>
    <property type="match status" value="1"/>
</dbReference>